<evidence type="ECO:0000313" key="3">
    <source>
        <dbReference type="Proteomes" id="UP000823775"/>
    </source>
</evidence>
<dbReference type="PANTHER" id="PTHR43394">
    <property type="entry name" value="ATP-DEPENDENT PERMEASE MDL1, MITOCHONDRIAL"/>
    <property type="match status" value="1"/>
</dbReference>
<name>A0ABS8SII7_DATST</name>
<evidence type="ECO:0000313" key="2">
    <source>
        <dbReference type="EMBL" id="MCD7458726.1"/>
    </source>
</evidence>
<dbReference type="PANTHER" id="PTHR43394:SF7">
    <property type="entry name" value="ABC TRANSPORTER B FAMILY MEMBER 28"/>
    <property type="match status" value="1"/>
</dbReference>
<sequence length="324" mass="36039">MQKEDNLWFLVITGILFELPVRLPNVYELIYFHKRSTVNAFKAHGLVQASIADSVTESFSAIRTVRSFSGEKRQIDEGSSLYLLDGFILSWWKQSKGSELSLDCGFIYRIYIYINFRKTGDICLEDVDFSYPVRPDVEILRGLNLTLKCGTVTALVGPSGAGKSTVVQLLARFYELEKILLMLSLMNMYPRMTDSSQGCQHLISNATGYDTLVGERGGLLSGGHADLNLLLMYTASIFPICSRRTVATSALDTVSERLVQEALDQLMKGRTTLVIAHRLSTVQNADQIALCSDGKIAELGTHLELLGRKGQYASLVDTQRLAFE</sequence>
<accession>A0ABS8SII7</accession>
<keyword evidence="3" id="KW-1185">Reference proteome</keyword>
<dbReference type="Gene3D" id="3.40.50.300">
    <property type="entry name" value="P-loop containing nucleotide triphosphate hydrolases"/>
    <property type="match status" value="2"/>
</dbReference>
<dbReference type="Pfam" id="PF00005">
    <property type="entry name" value="ABC_tran"/>
    <property type="match status" value="1"/>
</dbReference>
<evidence type="ECO:0000259" key="1">
    <source>
        <dbReference type="PROSITE" id="PS50893"/>
    </source>
</evidence>
<dbReference type="InterPro" id="IPR027417">
    <property type="entry name" value="P-loop_NTPase"/>
</dbReference>
<gene>
    <name evidence="2" type="ORF">HAX54_038981</name>
</gene>
<dbReference type="EMBL" id="JACEIK010000536">
    <property type="protein sequence ID" value="MCD7458726.1"/>
    <property type="molecule type" value="Genomic_DNA"/>
</dbReference>
<dbReference type="InterPro" id="IPR003439">
    <property type="entry name" value="ABC_transporter-like_ATP-bd"/>
</dbReference>
<feature type="domain" description="ABC transporter" evidence="1">
    <location>
        <begin position="122"/>
        <end position="318"/>
    </location>
</feature>
<protein>
    <recommendedName>
        <fullName evidence="1">ABC transporter domain-containing protein</fullName>
    </recommendedName>
</protein>
<proteinExistence type="predicted"/>
<dbReference type="InterPro" id="IPR039421">
    <property type="entry name" value="Type_1_exporter"/>
</dbReference>
<dbReference type="Proteomes" id="UP000823775">
    <property type="component" value="Unassembled WGS sequence"/>
</dbReference>
<comment type="caution">
    <text evidence="2">The sequence shown here is derived from an EMBL/GenBank/DDBJ whole genome shotgun (WGS) entry which is preliminary data.</text>
</comment>
<dbReference type="SUPFAM" id="SSF52540">
    <property type="entry name" value="P-loop containing nucleoside triphosphate hydrolases"/>
    <property type="match status" value="1"/>
</dbReference>
<dbReference type="PROSITE" id="PS50893">
    <property type="entry name" value="ABC_TRANSPORTER_2"/>
    <property type="match status" value="1"/>
</dbReference>
<reference evidence="2 3" key="1">
    <citation type="journal article" date="2021" name="BMC Genomics">
        <title>Datura genome reveals duplications of psychoactive alkaloid biosynthetic genes and high mutation rate following tissue culture.</title>
        <authorList>
            <person name="Rajewski A."/>
            <person name="Carter-House D."/>
            <person name="Stajich J."/>
            <person name="Litt A."/>
        </authorList>
    </citation>
    <scope>NUCLEOTIDE SEQUENCE [LARGE SCALE GENOMIC DNA]</scope>
    <source>
        <strain evidence="2">AR-01</strain>
    </source>
</reference>
<organism evidence="2 3">
    <name type="scientific">Datura stramonium</name>
    <name type="common">Jimsonweed</name>
    <name type="synonym">Common thornapple</name>
    <dbReference type="NCBI Taxonomy" id="4076"/>
    <lineage>
        <taxon>Eukaryota</taxon>
        <taxon>Viridiplantae</taxon>
        <taxon>Streptophyta</taxon>
        <taxon>Embryophyta</taxon>
        <taxon>Tracheophyta</taxon>
        <taxon>Spermatophyta</taxon>
        <taxon>Magnoliopsida</taxon>
        <taxon>eudicotyledons</taxon>
        <taxon>Gunneridae</taxon>
        <taxon>Pentapetalae</taxon>
        <taxon>asterids</taxon>
        <taxon>lamiids</taxon>
        <taxon>Solanales</taxon>
        <taxon>Solanaceae</taxon>
        <taxon>Solanoideae</taxon>
        <taxon>Datureae</taxon>
        <taxon>Datura</taxon>
    </lineage>
</organism>